<dbReference type="EMBL" id="JAWDIT010000006">
    <property type="protein sequence ID" value="MDU0346981.1"/>
    <property type="molecule type" value="Genomic_DNA"/>
</dbReference>
<organism evidence="1 2">
    <name type="scientific">Microbacterium phycohabitans</name>
    <dbReference type="NCBI Taxonomy" id="3075993"/>
    <lineage>
        <taxon>Bacteria</taxon>
        <taxon>Bacillati</taxon>
        <taxon>Actinomycetota</taxon>
        <taxon>Actinomycetes</taxon>
        <taxon>Micrococcales</taxon>
        <taxon>Microbacteriaceae</taxon>
        <taxon>Microbacterium</taxon>
    </lineage>
</organism>
<sequence length="118" mass="12681">MPRSDAHELLSNILDRCVAMERPFWKVSAEKRAEVARHFGSPAVMLQVGHASDEDLRIAGGADLFLGTALLTEIAIELAEQPHSGRSRTEAVAVIRARLSALLGPAAHPEDAPDPPRG</sequence>
<accession>A0ABU3SQ76</accession>
<name>A0ABU3SQ76_9MICO</name>
<evidence type="ECO:0000313" key="2">
    <source>
        <dbReference type="Proteomes" id="UP001261125"/>
    </source>
</evidence>
<evidence type="ECO:0000313" key="1">
    <source>
        <dbReference type="EMBL" id="MDU0346981.1"/>
    </source>
</evidence>
<dbReference type="RefSeq" id="WP_316005192.1">
    <property type="nucleotide sequence ID" value="NZ_JAWDIT010000006.1"/>
</dbReference>
<comment type="caution">
    <text evidence="1">The sequence shown here is derived from an EMBL/GenBank/DDBJ whole genome shotgun (WGS) entry which is preliminary data.</text>
</comment>
<dbReference type="Proteomes" id="UP001261125">
    <property type="component" value="Unassembled WGS sequence"/>
</dbReference>
<reference evidence="1 2" key="1">
    <citation type="submission" date="2023-09" db="EMBL/GenBank/DDBJ databases">
        <title>Microbacterium fusihabitans sp. nov., Microbacterium phycihabitans sp. nov., and Microbacterium cervinum sp. nov., isolated from dried seaweeds of beach.</title>
        <authorList>
            <person name="Lee S.D."/>
        </authorList>
    </citation>
    <scope>NUCLEOTIDE SEQUENCE [LARGE SCALE GENOMIC DNA]</scope>
    <source>
        <strain evidence="1 2">KSW2-29</strain>
    </source>
</reference>
<protein>
    <submittedName>
        <fullName evidence="1">Uncharacterized protein</fullName>
    </submittedName>
</protein>
<keyword evidence="2" id="KW-1185">Reference proteome</keyword>
<proteinExistence type="predicted"/>
<gene>
    <name evidence="1" type="ORF">RWH44_14875</name>
</gene>